<reference evidence="4 5" key="1">
    <citation type="journal article" date="2019" name="Proc. Natl. Acad. Sci. U.S.A.">
        <title>Regulatory changes in pterin and carotenoid genes underlie balanced color polymorphisms in the wall lizard.</title>
        <authorList>
            <person name="Andrade P."/>
            <person name="Pinho C."/>
            <person name="Perez I de Lanuza G."/>
            <person name="Afonso S."/>
            <person name="Brejcha J."/>
            <person name="Rubin C.J."/>
            <person name="Wallerman O."/>
            <person name="Pereira P."/>
            <person name="Sabatino S.J."/>
            <person name="Bellati A."/>
            <person name="Pellitteri-Rosa D."/>
            <person name="Bosakova Z."/>
            <person name="Bunikis I."/>
            <person name="Carretero M.A."/>
            <person name="Feiner N."/>
            <person name="Marsik P."/>
            <person name="Pauperio F."/>
            <person name="Salvi D."/>
            <person name="Soler L."/>
            <person name="While G.M."/>
            <person name="Uller T."/>
            <person name="Font E."/>
            <person name="Andersson L."/>
            <person name="Carneiro M."/>
        </authorList>
    </citation>
    <scope>NUCLEOTIDE SEQUENCE</scope>
</reference>
<organism evidence="4 5">
    <name type="scientific">Podarcis muralis</name>
    <name type="common">Wall lizard</name>
    <name type="synonym">Lacerta muralis</name>
    <dbReference type="NCBI Taxonomy" id="64176"/>
    <lineage>
        <taxon>Eukaryota</taxon>
        <taxon>Metazoa</taxon>
        <taxon>Chordata</taxon>
        <taxon>Craniata</taxon>
        <taxon>Vertebrata</taxon>
        <taxon>Euteleostomi</taxon>
        <taxon>Lepidosauria</taxon>
        <taxon>Squamata</taxon>
        <taxon>Bifurcata</taxon>
        <taxon>Unidentata</taxon>
        <taxon>Episquamata</taxon>
        <taxon>Laterata</taxon>
        <taxon>Lacertibaenia</taxon>
        <taxon>Lacertidae</taxon>
        <taxon>Podarcis</taxon>
    </lineage>
</organism>
<dbReference type="Proteomes" id="UP000472272">
    <property type="component" value="Chromosome 12"/>
</dbReference>
<dbReference type="GeneTree" id="ENSGT00390000017863"/>
<dbReference type="Ensembl" id="ENSPMRT00000033458.1">
    <property type="protein sequence ID" value="ENSPMRP00000031543.1"/>
    <property type="gene ID" value="ENSPMRG00000020429.1"/>
</dbReference>
<dbReference type="Pfam" id="PF00481">
    <property type="entry name" value="PP2C"/>
    <property type="match status" value="1"/>
</dbReference>
<dbReference type="GO" id="GO:0004722">
    <property type="term" value="F:protein serine/threonine phosphatase activity"/>
    <property type="evidence" value="ECO:0007669"/>
    <property type="project" value="InterPro"/>
</dbReference>
<dbReference type="PANTHER" id="PTHR13832:SF837">
    <property type="entry name" value="PROTEIN PHOSPHATASE 2C-LIKE DOMAIN-CONTAINING PROTEIN 1"/>
    <property type="match status" value="1"/>
</dbReference>
<dbReference type="AlphaFoldDB" id="A0A670K1X6"/>
<dbReference type="CDD" id="cd00143">
    <property type="entry name" value="PP2Cc"/>
    <property type="match status" value="1"/>
</dbReference>
<comment type="similarity">
    <text evidence="1">Belongs to the PP2C family.</text>
</comment>
<reference evidence="4" key="2">
    <citation type="submission" date="2025-08" db="UniProtKB">
        <authorList>
            <consortium name="Ensembl"/>
        </authorList>
    </citation>
    <scope>IDENTIFICATION</scope>
</reference>
<name>A0A670K1X6_PODMU</name>
<dbReference type="SMART" id="SM00332">
    <property type="entry name" value="PP2Cc"/>
    <property type="match status" value="1"/>
</dbReference>
<evidence type="ECO:0000256" key="1">
    <source>
        <dbReference type="ARBA" id="ARBA00006702"/>
    </source>
</evidence>
<dbReference type="Gene3D" id="3.60.40.10">
    <property type="entry name" value="PPM-type phosphatase domain"/>
    <property type="match status" value="1"/>
</dbReference>
<protein>
    <recommendedName>
        <fullName evidence="3">PPM-type phosphatase domain-containing protein</fullName>
    </recommendedName>
</protein>
<feature type="domain" description="PPM-type phosphatase" evidence="3">
    <location>
        <begin position="173"/>
        <end position="573"/>
    </location>
</feature>
<evidence type="ECO:0000313" key="5">
    <source>
        <dbReference type="Proteomes" id="UP000472272"/>
    </source>
</evidence>
<dbReference type="InterPro" id="IPR001932">
    <property type="entry name" value="PPM-type_phosphatase-like_dom"/>
</dbReference>
<feature type="region of interest" description="Disordered" evidence="2">
    <location>
        <begin position="514"/>
        <end position="533"/>
    </location>
</feature>
<dbReference type="SUPFAM" id="SSF81606">
    <property type="entry name" value="PP2C-like"/>
    <property type="match status" value="1"/>
</dbReference>
<evidence type="ECO:0000259" key="3">
    <source>
        <dbReference type="PROSITE" id="PS51746"/>
    </source>
</evidence>
<dbReference type="PROSITE" id="PS51746">
    <property type="entry name" value="PPM_2"/>
    <property type="match status" value="1"/>
</dbReference>
<evidence type="ECO:0000313" key="4">
    <source>
        <dbReference type="Ensembl" id="ENSPMRP00000031543.1"/>
    </source>
</evidence>
<dbReference type="InterPro" id="IPR015655">
    <property type="entry name" value="PP2C"/>
</dbReference>
<proteinExistence type="inferred from homology"/>
<dbReference type="PANTHER" id="PTHR13832">
    <property type="entry name" value="PROTEIN PHOSPHATASE 2C"/>
    <property type="match status" value="1"/>
</dbReference>
<evidence type="ECO:0000256" key="2">
    <source>
        <dbReference type="SAM" id="MobiDB-lite"/>
    </source>
</evidence>
<reference evidence="4" key="3">
    <citation type="submission" date="2025-09" db="UniProtKB">
        <authorList>
            <consortium name="Ensembl"/>
        </authorList>
    </citation>
    <scope>IDENTIFICATION</scope>
</reference>
<dbReference type="InterPro" id="IPR036457">
    <property type="entry name" value="PPM-type-like_dom_sf"/>
</dbReference>
<keyword evidence="5" id="KW-1185">Reference proteome</keyword>
<accession>A0A670K1X6</accession>
<sequence>STSIPYQTALKLFEKIVETHFTFLCFYRMSWEKGSPQCKSDKSEEDPTKVVKIDFKKVDKLDITVLCSICQQTVHISEILFHKKVHQALAVLDYHRPWVESIDVNKIVLQRKRLLLKMKKYKTPKYVERKTEKIGCSFDLLKESMKPTPYFCIDSIAQSSVHVEEVTNPLIKAIAICQDKNARWHENLEDVFVVLDNYGNRAGTSFLGVFDGSDGISAAETTSVELPVLLLDQLSHEDPSYQVSEAGKEFIDSFCTVFRADYIVRERLFTQKGARGKKSWPGDYEWIHRAYAKSFWRMDRVCWSSCTAATCIIENISNEKEITLYSDKLCVCFLIVGNVHAVLCKNGKSYWVTKEHSTYSREERIRVLKNGGYISSNEPKGLIEGLIKSTRGLGHHGNPKLKNTVIPVPHTISFPVDDSCQFLILASNGLWEVLDKSEAVLLTLTMFSAYLEKYQRSQLKKARMPKGSELPSNDLETEFYSWYLNKDFLADIDLQNLRSSSSVVTEQTLTPEFAINVEEPEPESSESSQISEDSEINSRTFYALAAKYISKHLVETALKAGSRDNITTVVLMLHVQEHHLLLF</sequence>